<name>A0ABQ9A773_9ROSI</name>
<feature type="repeat" description="PPR" evidence="3">
    <location>
        <begin position="179"/>
        <end position="213"/>
    </location>
</feature>
<reference evidence="5" key="2">
    <citation type="journal article" date="2023" name="Int. J. Mol. Sci.">
        <title>De Novo Assembly and Annotation of 11 Diverse Shrub Willow (Salix) Genomes Reveals Novel Gene Organization in Sex-Linked Regions.</title>
        <authorList>
            <person name="Hyden B."/>
            <person name="Feng K."/>
            <person name="Yates T.B."/>
            <person name="Jawdy S."/>
            <person name="Cereghino C."/>
            <person name="Smart L.B."/>
            <person name="Muchero W."/>
        </authorList>
    </citation>
    <scope>NUCLEOTIDE SEQUENCE</scope>
    <source>
        <tissue evidence="5">Shoot tip</tissue>
    </source>
</reference>
<accession>A0ABQ9A773</accession>
<dbReference type="PANTHER" id="PTHR47932">
    <property type="entry name" value="ATPASE EXPRESSION PROTEIN 3"/>
    <property type="match status" value="1"/>
</dbReference>
<evidence type="ECO:0000256" key="4">
    <source>
        <dbReference type="SAM" id="MobiDB-lite"/>
    </source>
</evidence>
<proteinExistence type="inferred from homology"/>
<dbReference type="Gene3D" id="1.25.40.10">
    <property type="entry name" value="Tetratricopeptide repeat domain"/>
    <property type="match status" value="1"/>
</dbReference>
<evidence type="ECO:0000256" key="3">
    <source>
        <dbReference type="PROSITE-ProRule" id="PRU00708"/>
    </source>
</evidence>
<keyword evidence="2" id="KW-0677">Repeat</keyword>
<comment type="caution">
    <text evidence="5">The sequence shown here is derived from an EMBL/GenBank/DDBJ whole genome shotgun (WGS) entry which is preliminary data.</text>
</comment>
<evidence type="ECO:0000256" key="1">
    <source>
        <dbReference type="ARBA" id="ARBA00007626"/>
    </source>
</evidence>
<comment type="similarity">
    <text evidence="1">Belongs to the PPR family. P subfamily.</text>
</comment>
<evidence type="ECO:0008006" key="7">
    <source>
        <dbReference type="Google" id="ProtNLM"/>
    </source>
</evidence>
<dbReference type="Proteomes" id="UP001141253">
    <property type="component" value="Chromosome 14"/>
</dbReference>
<evidence type="ECO:0000313" key="5">
    <source>
        <dbReference type="EMBL" id="KAJ6328358.1"/>
    </source>
</evidence>
<gene>
    <name evidence="5" type="ORF">OIU77_010115</name>
</gene>
<dbReference type="Pfam" id="PF13041">
    <property type="entry name" value="PPR_2"/>
    <property type="match status" value="1"/>
</dbReference>
<dbReference type="InterPro" id="IPR002885">
    <property type="entry name" value="PPR_rpt"/>
</dbReference>
<reference evidence="5" key="1">
    <citation type="submission" date="2022-10" db="EMBL/GenBank/DDBJ databases">
        <authorList>
            <person name="Hyden B.L."/>
            <person name="Feng K."/>
            <person name="Yates T."/>
            <person name="Jawdy S."/>
            <person name="Smart L.B."/>
            <person name="Muchero W."/>
        </authorList>
    </citation>
    <scope>NUCLEOTIDE SEQUENCE</scope>
    <source>
        <tissue evidence="5">Shoot tip</tissue>
    </source>
</reference>
<dbReference type="PANTHER" id="PTHR47932:SF44">
    <property type="entry name" value="MIOREX COMPLEX COMPONENT 1"/>
    <property type="match status" value="1"/>
</dbReference>
<organism evidence="5 6">
    <name type="scientific">Salix suchowensis</name>
    <dbReference type="NCBI Taxonomy" id="1278906"/>
    <lineage>
        <taxon>Eukaryota</taxon>
        <taxon>Viridiplantae</taxon>
        <taxon>Streptophyta</taxon>
        <taxon>Embryophyta</taxon>
        <taxon>Tracheophyta</taxon>
        <taxon>Spermatophyta</taxon>
        <taxon>Magnoliopsida</taxon>
        <taxon>eudicotyledons</taxon>
        <taxon>Gunneridae</taxon>
        <taxon>Pentapetalae</taxon>
        <taxon>rosids</taxon>
        <taxon>fabids</taxon>
        <taxon>Malpighiales</taxon>
        <taxon>Salicaceae</taxon>
        <taxon>Saliceae</taxon>
        <taxon>Salix</taxon>
    </lineage>
</organism>
<dbReference type="InterPro" id="IPR011990">
    <property type="entry name" value="TPR-like_helical_dom_sf"/>
</dbReference>
<protein>
    <recommendedName>
        <fullName evidence="7">Pentatricopeptide repeat-containing protein</fullName>
    </recommendedName>
</protein>
<feature type="repeat" description="PPR" evidence="3">
    <location>
        <begin position="214"/>
        <end position="248"/>
    </location>
</feature>
<keyword evidence="6" id="KW-1185">Reference proteome</keyword>
<evidence type="ECO:0000256" key="2">
    <source>
        <dbReference type="ARBA" id="ARBA00022737"/>
    </source>
</evidence>
<evidence type="ECO:0000313" key="6">
    <source>
        <dbReference type="Proteomes" id="UP001141253"/>
    </source>
</evidence>
<dbReference type="NCBIfam" id="TIGR00756">
    <property type="entry name" value="PPR"/>
    <property type="match status" value="2"/>
</dbReference>
<feature type="region of interest" description="Disordered" evidence="4">
    <location>
        <begin position="42"/>
        <end position="64"/>
    </location>
</feature>
<dbReference type="EMBL" id="JAPFFI010000022">
    <property type="protein sequence ID" value="KAJ6328358.1"/>
    <property type="molecule type" value="Genomic_DNA"/>
</dbReference>
<sequence length="264" mass="30051">MTPIANSRTRALFGRNFFFNVNSQDQAQLLLALRHYSSSNGEQLDAENVKEPRKSSNKSKTAKSMARLINSKPWSTELESSLFSLSPSISKTTFFQVLRFIASPSKAFDFFNWASRNGFTHDGRSYFMMLEILGRNGNLNIARNFLFSIERRSNGSVKIEDRFCNTLLRSYGGRGFVPDTCTYNTLMNAQCDAGNLDEALKMFKKMKELKVQPDSATYSVLIRNLCQRGDFERAEQLFDELSDKEILLRDDGLYSSCCGLQSDF</sequence>
<dbReference type="PROSITE" id="PS51375">
    <property type="entry name" value="PPR"/>
    <property type="match status" value="2"/>
</dbReference>